<dbReference type="GO" id="GO:0004739">
    <property type="term" value="F:pyruvate dehydrogenase (acetyl-transferring) activity"/>
    <property type="evidence" value="ECO:0007669"/>
    <property type="project" value="UniProtKB-UniRule"/>
</dbReference>
<comment type="cofactor">
    <cofactor evidence="1 5">
        <name>thiamine diphosphate</name>
        <dbReference type="ChEBI" id="CHEBI:58937"/>
    </cofactor>
</comment>
<dbReference type="EMBL" id="RRYP01006713">
    <property type="protein sequence ID" value="TNV81002.1"/>
    <property type="molecule type" value="Genomic_DNA"/>
</dbReference>
<keyword evidence="4 5" id="KW-0670">Pyruvate</keyword>
<sequence>MPKAAVTNKQELMAYFTRMTLCRRTEIVADNLYKAKLIRGFCHLYDGQEAIAEGMEAALTYEDAIITAYRDHCQAICRGDTPYRVLAEMMQKRTGSTAGKGGSMHYYNSKNNFYGGNGIVGAQLPVGTGLAFALKYQKKPNCAVAMYGDGAANQGQLYEAANMAALWKLPILYVCENNLYGMGTSNERASANTKFYTRGDGIPGFKIDGQNVLVVREAMKFAKNWCVAGKGPLFIEFSTYRYHGHSMSDPGVTYRTREEINEVRANRDPIEIVRKLLLENSWASEGELKDIEKKIRAEIDADVEKIKNDPEPYPEDLYTNVGIGKHYIRGINHPDLSQLEY</sequence>
<dbReference type="EC" id="1.2.4.1" evidence="5"/>
<dbReference type="FunFam" id="3.40.50.970:FF:000013">
    <property type="entry name" value="Pyruvate dehydrogenase E1 component subunit alpha"/>
    <property type="match status" value="1"/>
</dbReference>
<dbReference type="InterPro" id="IPR017597">
    <property type="entry name" value="Pyrv_DH_E1_asu_subgrp-y"/>
</dbReference>
<dbReference type="Pfam" id="PF00676">
    <property type="entry name" value="E1_dh"/>
    <property type="match status" value="1"/>
</dbReference>
<dbReference type="SUPFAM" id="SSF52518">
    <property type="entry name" value="Thiamin diphosphate-binding fold (THDP-binding)"/>
    <property type="match status" value="1"/>
</dbReference>
<dbReference type="InterPro" id="IPR001017">
    <property type="entry name" value="DH_E1"/>
</dbReference>
<dbReference type="Gene3D" id="3.40.50.970">
    <property type="match status" value="1"/>
</dbReference>
<evidence type="ECO:0000313" key="8">
    <source>
        <dbReference type="Proteomes" id="UP000785679"/>
    </source>
</evidence>
<evidence type="ECO:0000256" key="3">
    <source>
        <dbReference type="ARBA" id="ARBA00023052"/>
    </source>
</evidence>
<dbReference type="NCBIfam" id="TIGR03182">
    <property type="entry name" value="PDH_E1_alph_y"/>
    <property type="match status" value="1"/>
</dbReference>
<keyword evidence="2 5" id="KW-0560">Oxidoreductase</keyword>
<evidence type="ECO:0000256" key="5">
    <source>
        <dbReference type="RuleBase" id="RU361139"/>
    </source>
</evidence>
<evidence type="ECO:0000256" key="2">
    <source>
        <dbReference type="ARBA" id="ARBA00023002"/>
    </source>
</evidence>
<reference evidence="7" key="1">
    <citation type="submission" date="2019-06" db="EMBL/GenBank/DDBJ databases">
        <authorList>
            <person name="Zheng W."/>
        </authorList>
    </citation>
    <scope>NUCLEOTIDE SEQUENCE</scope>
    <source>
        <strain evidence="7">QDHG01</strain>
    </source>
</reference>
<dbReference type="Proteomes" id="UP000785679">
    <property type="component" value="Unassembled WGS sequence"/>
</dbReference>
<proteinExistence type="predicted"/>
<accession>A0A8J8T3I8</accession>
<gene>
    <name evidence="7" type="ORF">FGO68_gene13911</name>
</gene>
<dbReference type="InterPro" id="IPR029061">
    <property type="entry name" value="THDP-binding"/>
</dbReference>
<name>A0A8J8T3I8_HALGN</name>
<dbReference type="PANTHER" id="PTHR11516">
    <property type="entry name" value="PYRUVATE DEHYDROGENASE E1 COMPONENT, ALPHA SUBUNIT BACTERIAL AND ORGANELLAR"/>
    <property type="match status" value="1"/>
</dbReference>
<keyword evidence="8" id="KW-1185">Reference proteome</keyword>
<keyword evidence="3 5" id="KW-0786">Thiamine pyrophosphate</keyword>
<protein>
    <recommendedName>
        <fullName evidence="5">Pyruvate dehydrogenase E1 component subunit alpha</fullName>
        <ecNumber evidence="5">1.2.4.1</ecNumber>
    </recommendedName>
</protein>
<dbReference type="OrthoDB" id="10256198at2759"/>
<evidence type="ECO:0000256" key="1">
    <source>
        <dbReference type="ARBA" id="ARBA00001964"/>
    </source>
</evidence>
<feature type="domain" description="Dehydrogenase E1 component" evidence="6">
    <location>
        <begin position="18"/>
        <end position="314"/>
    </location>
</feature>
<organism evidence="7 8">
    <name type="scientific">Halteria grandinella</name>
    <dbReference type="NCBI Taxonomy" id="5974"/>
    <lineage>
        <taxon>Eukaryota</taxon>
        <taxon>Sar</taxon>
        <taxon>Alveolata</taxon>
        <taxon>Ciliophora</taxon>
        <taxon>Intramacronucleata</taxon>
        <taxon>Spirotrichea</taxon>
        <taxon>Stichotrichia</taxon>
        <taxon>Sporadotrichida</taxon>
        <taxon>Halteriidae</taxon>
        <taxon>Halteria</taxon>
    </lineage>
</organism>
<evidence type="ECO:0000313" key="7">
    <source>
        <dbReference type="EMBL" id="TNV81002.1"/>
    </source>
</evidence>
<comment type="caution">
    <text evidence="7">The sequence shown here is derived from an EMBL/GenBank/DDBJ whole genome shotgun (WGS) entry which is preliminary data.</text>
</comment>
<comment type="catalytic activity">
    <reaction evidence="5">
        <text>N(6)-[(R)-lipoyl]-L-lysyl-[protein] + pyruvate + H(+) = N(6)-[(R)-S(8)-acetyldihydrolipoyl]-L-lysyl-[protein] + CO2</text>
        <dbReference type="Rhea" id="RHEA:19189"/>
        <dbReference type="Rhea" id="RHEA-COMP:10474"/>
        <dbReference type="Rhea" id="RHEA-COMP:10478"/>
        <dbReference type="ChEBI" id="CHEBI:15361"/>
        <dbReference type="ChEBI" id="CHEBI:15378"/>
        <dbReference type="ChEBI" id="CHEBI:16526"/>
        <dbReference type="ChEBI" id="CHEBI:83099"/>
        <dbReference type="ChEBI" id="CHEBI:83111"/>
        <dbReference type="EC" id="1.2.4.1"/>
    </reaction>
</comment>
<dbReference type="AlphaFoldDB" id="A0A8J8T3I8"/>
<dbReference type="PANTHER" id="PTHR11516:SF60">
    <property type="entry name" value="PYRUVATE DEHYDROGENASE E1 COMPONENT SUBUNIT ALPHA"/>
    <property type="match status" value="1"/>
</dbReference>
<dbReference type="GO" id="GO:0006086">
    <property type="term" value="P:pyruvate decarboxylation to acetyl-CoA"/>
    <property type="evidence" value="ECO:0007669"/>
    <property type="project" value="InterPro"/>
</dbReference>
<evidence type="ECO:0000256" key="4">
    <source>
        <dbReference type="ARBA" id="ARBA00023317"/>
    </source>
</evidence>
<dbReference type="CDD" id="cd02000">
    <property type="entry name" value="TPP_E1_PDC_ADC_BCADC"/>
    <property type="match status" value="1"/>
</dbReference>
<dbReference type="InterPro" id="IPR050642">
    <property type="entry name" value="PDH_E1_Alpha_Subunit"/>
</dbReference>
<comment type="function">
    <text evidence="5">The pyruvate dehydrogenase complex catalyzes the overall conversion of pyruvate to acetyl-CoA and CO(2).</text>
</comment>
<evidence type="ECO:0000259" key="6">
    <source>
        <dbReference type="Pfam" id="PF00676"/>
    </source>
</evidence>